<dbReference type="AlphaFoldDB" id="A0A9P6TVA2"/>
<comment type="caution">
    <text evidence="1">The sequence shown here is derived from an EMBL/GenBank/DDBJ whole genome shotgun (WGS) entry which is preliminary data.</text>
</comment>
<keyword evidence="2" id="KW-1185">Reference proteome</keyword>
<gene>
    <name evidence="1" type="ORF">BG011_001028</name>
</gene>
<protein>
    <submittedName>
        <fullName evidence="1">Uncharacterized protein</fullName>
    </submittedName>
</protein>
<accession>A0A9P6TVA2</accession>
<evidence type="ECO:0000313" key="2">
    <source>
        <dbReference type="Proteomes" id="UP000726737"/>
    </source>
</evidence>
<proteinExistence type="predicted"/>
<evidence type="ECO:0000313" key="1">
    <source>
        <dbReference type="EMBL" id="KAG0247710.1"/>
    </source>
</evidence>
<dbReference type="OrthoDB" id="2433906at2759"/>
<feature type="non-terminal residue" evidence="1">
    <location>
        <position position="83"/>
    </location>
</feature>
<reference evidence="1" key="1">
    <citation type="journal article" date="2020" name="Fungal Divers.">
        <title>Resolving the Mortierellaceae phylogeny through synthesis of multi-gene phylogenetics and phylogenomics.</title>
        <authorList>
            <person name="Vandepol N."/>
            <person name="Liber J."/>
            <person name="Desiro A."/>
            <person name="Na H."/>
            <person name="Kennedy M."/>
            <person name="Barry K."/>
            <person name="Grigoriev I.V."/>
            <person name="Miller A.N."/>
            <person name="O'Donnell K."/>
            <person name="Stajich J.E."/>
            <person name="Bonito G."/>
        </authorList>
    </citation>
    <scope>NUCLEOTIDE SEQUENCE</scope>
    <source>
        <strain evidence="1">KOD948</strain>
    </source>
</reference>
<name>A0A9P6TVA2_9FUNG</name>
<dbReference type="Proteomes" id="UP000726737">
    <property type="component" value="Unassembled WGS sequence"/>
</dbReference>
<dbReference type="EMBL" id="JAAAJA010001249">
    <property type="protein sequence ID" value="KAG0247710.1"/>
    <property type="molecule type" value="Genomic_DNA"/>
</dbReference>
<sequence length="83" mass="9383">MQSGLSHGYLLVTNRRWIQDQKGIAPGEEMRSISDIETGLPPLCGEGVSLTNHVEQVEAATGQLDELYNSNNRFMKHKWDARR</sequence>
<organism evidence="1 2">
    <name type="scientific">Mortierella polycephala</name>
    <dbReference type="NCBI Taxonomy" id="41804"/>
    <lineage>
        <taxon>Eukaryota</taxon>
        <taxon>Fungi</taxon>
        <taxon>Fungi incertae sedis</taxon>
        <taxon>Mucoromycota</taxon>
        <taxon>Mortierellomycotina</taxon>
        <taxon>Mortierellomycetes</taxon>
        <taxon>Mortierellales</taxon>
        <taxon>Mortierellaceae</taxon>
        <taxon>Mortierella</taxon>
    </lineage>
</organism>